<dbReference type="AlphaFoldDB" id="A0A830BRH2"/>
<sequence>MDKEHGISGAQRELHHTSGNGITQSEGSKWDGLICHPLDCDRTRTKVPGSALLFQMPDRVGYPTQSYPIVDIGSPTELYSQLAYFRPKGGFTMVVLSSVRCLHFGIIRNCKGIADMIENGSYKDSTKLLPLPQGSNDHDQKSLASALKIDVEDLPFNLGFFACYLLTYITVPDSKATLTLVVYFQVYFEYTVENKQHNGEIGNDDLRTKSPDCRLLGHHGIFCATIVALHHKELPRDQKSFQQVGTFVSCNSVVIVAVAKGVRLELSRSRYPDFRRNLLLLQY</sequence>
<comment type="caution">
    <text evidence="2">The sequence shown here is derived from an EMBL/GenBank/DDBJ whole genome shotgun (WGS) entry which is preliminary data.</text>
</comment>
<dbReference type="EMBL" id="BMAC01000168">
    <property type="protein sequence ID" value="GFP88509.1"/>
    <property type="molecule type" value="Genomic_DNA"/>
</dbReference>
<organism evidence="2 3">
    <name type="scientific">Phtheirospermum japonicum</name>
    <dbReference type="NCBI Taxonomy" id="374723"/>
    <lineage>
        <taxon>Eukaryota</taxon>
        <taxon>Viridiplantae</taxon>
        <taxon>Streptophyta</taxon>
        <taxon>Embryophyta</taxon>
        <taxon>Tracheophyta</taxon>
        <taxon>Spermatophyta</taxon>
        <taxon>Magnoliopsida</taxon>
        <taxon>eudicotyledons</taxon>
        <taxon>Gunneridae</taxon>
        <taxon>Pentapetalae</taxon>
        <taxon>asterids</taxon>
        <taxon>lamiids</taxon>
        <taxon>Lamiales</taxon>
        <taxon>Orobanchaceae</taxon>
        <taxon>Orobanchaceae incertae sedis</taxon>
        <taxon>Phtheirospermum</taxon>
    </lineage>
</organism>
<feature type="region of interest" description="Disordered" evidence="1">
    <location>
        <begin position="1"/>
        <end position="25"/>
    </location>
</feature>
<evidence type="ECO:0000313" key="2">
    <source>
        <dbReference type="EMBL" id="GFP88509.1"/>
    </source>
</evidence>
<name>A0A830BRH2_9LAMI</name>
<evidence type="ECO:0000256" key="1">
    <source>
        <dbReference type="SAM" id="MobiDB-lite"/>
    </source>
</evidence>
<reference evidence="2" key="1">
    <citation type="submission" date="2020-07" db="EMBL/GenBank/DDBJ databases">
        <title>Ethylene signaling mediates host invasion by parasitic plants.</title>
        <authorList>
            <person name="Yoshida S."/>
        </authorList>
    </citation>
    <scope>NUCLEOTIDE SEQUENCE</scope>
    <source>
        <strain evidence="2">Okayama</strain>
    </source>
</reference>
<protein>
    <submittedName>
        <fullName evidence="2">Uncharacterized protein</fullName>
    </submittedName>
</protein>
<keyword evidence="3" id="KW-1185">Reference proteome</keyword>
<gene>
    <name evidence="2" type="ORF">PHJA_000994600</name>
</gene>
<evidence type="ECO:0000313" key="3">
    <source>
        <dbReference type="Proteomes" id="UP000653305"/>
    </source>
</evidence>
<feature type="compositionally biased region" description="Basic and acidic residues" evidence="1">
    <location>
        <begin position="1"/>
        <end position="16"/>
    </location>
</feature>
<accession>A0A830BRH2</accession>
<dbReference type="Proteomes" id="UP000653305">
    <property type="component" value="Unassembled WGS sequence"/>
</dbReference>
<proteinExistence type="predicted"/>